<gene>
    <name evidence="1" type="ORF">MM171A00774_0012</name>
    <name evidence="2" type="ORF">MM171B00591_0003</name>
</gene>
<reference evidence="2" key="1">
    <citation type="submission" date="2020-03" db="EMBL/GenBank/DDBJ databases">
        <title>The deep terrestrial virosphere.</title>
        <authorList>
            <person name="Holmfeldt K."/>
            <person name="Nilsson E."/>
            <person name="Simone D."/>
            <person name="Lopez-Fernandez M."/>
            <person name="Wu X."/>
            <person name="de Brujin I."/>
            <person name="Lundin D."/>
            <person name="Andersson A."/>
            <person name="Bertilsson S."/>
            <person name="Dopson M."/>
        </authorList>
    </citation>
    <scope>NUCLEOTIDE SEQUENCE</scope>
    <source>
        <strain evidence="1">MM171A00774</strain>
        <strain evidence="2">MM171B00591</strain>
    </source>
</reference>
<evidence type="ECO:0008006" key="3">
    <source>
        <dbReference type="Google" id="ProtNLM"/>
    </source>
</evidence>
<protein>
    <recommendedName>
        <fullName evidence="3">Transposase</fullName>
    </recommendedName>
</protein>
<evidence type="ECO:0000313" key="1">
    <source>
        <dbReference type="EMBL" id="QJA99926.1"/>
    </source>
</evidence>
<organism evidence="2">
    <name type="scientific">viral metagenome</name>
    <dbReference type="NCBI Taxonomy" id="1070528"/>
    <lineage>
        <taxon>unclassified sequences</taxon>
        <taxon>metagenomes</taxon>
        <taxon>organismal metagenomes</taxon>
    </lineage>
</organism>
<dbReference type="EMBL" id="MT143855">
    <property type="protein sequence ID" value="QJB03643.1"/>
    <property type="molecule type" value="Genomic_DNA"/>
</dbReference>
<name>A0A6M3MDG6_9ZZZZ</name>
<evidence type="ECO:0000313" key="2">
    <source>
        <dbReference type="EMBL" id="QJB03643.1"/>
    </source>
</evidence>
<dbReference type="AlphaFoldDB" id="A0A6M3MDG6"/>
<proteinExistence type="predicted"/>
<dbReference type="EMBL" id="MT143674">
    <property type="protein sequence ID" value="QJA99926.1"/>
    <property type="molecule type" value="Genomic_DNA"/>
</dbReference>
<sequence>MENMPYIEIFADLEPMEARITKLLANKLKHIPIWTEFLSKVKGVGPRLAGYVIGKTMVKFIPISAEELKDYSPSQQNLAQKTENGKYMVPTRRGIEAFDNISKYWAYWGLGVEDGHAPRLEAGKKARYDPVKRSKMWNISEQFVIQGTRYRADYDRYKKRKTAERTPPEKCPQYGINRICKKQIAEGKKPSCKSHIHNMSKIYAVKQFIKDLWLAWRILEGLPVTEPYVIDVLGHEKKDKPPLE</sequence>
<accession>A0A6M3MDG6</accession>